<accession>A0AAV5WFJ1</accession>
<feature type="region of interest" description="Disordered" evidence="1">
    <location>
        <begin position="188"/>
        <end position="250"/>
    </location>
</feature>
<evidence type="ECO:0000313" key="4">
    <source>
        <dbReference type="Proteomes" id="UP001432322"/>
    </source>
</evidence>
<reference evidence="3" key="1">
    <citation type="submission" date="2023-10" db="EMBL/GenBank/DDBJ databases">
        <title>Genome assembly of Pristionchus species.</title>
        <authorList>
            <person name="Yoshida K."/>
            <person name="Sommer R.J."/>
        </authorList>
    </citation>
    <scope>NUCLEOTIDE SEQUENCE</scope>
    <source>
        <strain evidence="3">RS5133</strain>
    </source>
</reference>
<evidence type="ECO:0000259" key="2">
    <source>
        <dbReference type="PROSITE" id="PS00028"/>
    </source>
</evidence>
<evidence type="ECO:0000313" key="3">
    <source>
        <dbReference type="EMBL" id="GMT31021.1"/>
    </source>
</evidence>
<dbReference type="AlphaFoldDB" id="A0AAV5WFJ1"/>
<dbReference type="EMBL" id="BTSY01000005">
    <property type="protein sequence ID" value="GMT31021.1"/>
    <property type="molecule type" value="Genomic_DNA"/>
</dbReference>
<organism evidence="3 4">
    <name type="scientific">Pristionchus fissidentatus</name>
    <dbReference type="NCBI Taxonomy" id="1538716"/>
    <lineage>
        <taxon>Eukaryota</taxon>
        <taxon>Metazoa</taxon>
        <taxon>Ecdysozoa</taxon>
        <taxon>Nematoda</taxon>
        <taxon>Chromadorea</taxon>
        <taxon>Rhabditida</taxon>
        <taxon>Rhabditina</taxon>
        <taxon>Diplogasteromorpha</taxon>
        <taxon>Diplogasteroidea</taxon>
        <taxon>Neodiplogasteridae</taxon>
        <taxon>Pristionchus</taxon>
    </lineage>
</organism>
<dbReference type="Proteomes" id="UP001432322">
    <property type="component" value="Unassembled WGS sequence"/>
</dbReference>
<gene>
    <name evidence="3" type="ORF">PFISCL1PPCAC_22318</name>
</gene>
<evidence type="ECO:0000256" key="1">
    <source>
        <dbReference type="SAM" id="MobiDB-lite"/>
    </source>
</evidence>
<proteinExistence type="predicted"/>
<sequence>MSSHGSMGDSSSGETEQKPGRLQLHHMQQVQHMQQQQFGTAQPQLQYYAGGFGQPGAGLSAGANPMYGAGWAPPHQFPVFGGPGMAPYFGGFYGNGPSGQINGPLPTTVSPTGSAPVAGYRGPEKDEHDRYRQELDALKASIEKKMKESMMKNFEEKAKVNLRESESQKKIEKLEKWIDKLEKELEATRAANAMKERSDNPLSTQPTPEKKEDTTQTVDSDNDKQNEVKIIVLNDSEDDEPVDEEAGEVQSERISLGRSCKSAAKISAAAAAAAMIAGDAASNNSAIIAAKRSKRDTEKEEKTEGMKCFKCSHVMNTVSTYIKHLKNTHKVTLSEVGASFNCLVCGATTRSNAHDRCKQCPNARFIMVCDDFDRAAKMCKEKKEEDKTEWMQCIKCPHLAKTISGYIQHLKVRHNTTPEEVGISFKCVACGHTSRSRHHEDTQCPNARFTVINDEDVEKEDKTDWIECVKCSAGLSFKCLVCAHTSRSHEHMYSKQCPNPRFMVFRDDERDEE</sequence>
<feature type="compositionally biased region" description="Acidic residues" evidence="1">
    <location>
        <begin position="235"/>
        <end position="247"/>
    </location>
</feature>
<keyword evidence="4" id="KW-1185">Reference proteome</keyword>
<dbReference type="SMART" id="SM00355">
    <property type="entry name" value="ZnF_C2H2"/>
    <property type="match status" value="3"/>
</dbReference>
<dbReference type="PROSITE" id="PS00028">
    <property type="entry name" value="ZINC_FINGER_C2H2_1"/>
    <property type="match status" value="1"/>
</dbReference>
<feature type="region of interest" description="Disordered" evidence="1">
    <location>
        <begin position="1"/>
        <end position="22"/>
    </location>
</feature>
<feature type="domain" description="C2H2-type" evidence="2">
    <location>
        <begin position="308"/>
        <end position="329"/>
    </location>
</feature>
<comment type="caution">
    <text evidence="3">The sequence shown here is derived from an EMBL/GenBank/DDBJ whole genome shotgun (WGS) entry which is preliminary data.</text>
</comment>
<dbReference type="InterPro" id="IPR013087">
    <property type="entry name" value="Znf_C2H2_type"/>
</dbReference>
<protein>
    <recommendedName>
        <fullName evidence="2">C2H2-type domain-containing protein</fullName>
    </recommendedName>
</protein>
<name>A0AAV5WFJ1_9BILA</name>
<feature type="compositionally biased region" description="Low complexity" evidence="1">
    <location>
        <begin position="1"/>
        <end position="13"/>
    </location>
</feature>